<dbReference type="HOGENOM" id="CLU_001265_30_1_1"/>
<feature type="transmembrane region" description="Helical" evidence="8">
    <location>
        <begin position="208"/>
        <end position="228"/>
    </location>
</feature>
<dbReference type="InterPro" id="IPR005828">
    <property type="entry name" value="MFS_sugar_transport-like"/>
</dbReference>
<dbReference type="GO" id="GO:0005351">
    <property type="term" value="F:carbohydrate:proton symporter activity"/>
    <property type="evidence" value="ECO:0007669"/>
    <property type="project" value="TreeGrafter"/>
</dbReference>
<feature type="transmembrane region" description="Helical" evidence="8">
    <location>
        <begin position="388"/>
        <end position="405"/>
    </location>
</feature>
<evidence type="ECO:0000256" key="2">
    <source>
        <dbReference type="ARBA" id="ARBA00010992"/>
    </source>
</evidence>
<proteinExistence type="inferred from homology"/>
<evidence type="ECO:0000256" key="6">
    <source>
        <dbReference type="ARBA" id="ARBA00023136"/>
    </source>
</evidence>
<dbReference type="PRINTS" id="PR00171">
    <property type="entry name" value="SUGRTRNSPORT"/>
</dbReference>
<dbReference type="SUPFAM" id="SSF103473">
    <property type="entry name" value="MFS general substrate transporter"/>
    <property type="match status" value="1"/>
</dbReference>
<feature type="transmembrane region" description="Helical" evidence="8">
    <location>
        <begin position="62"/>
        <end position="87"/>
    </location>
</feature>
<evidence type="ECO:0000256" key="8">
    <source>
        <dbReference type="SAM" id="Phobius"/>
    </source>
</evidence>
<keyword evidence="6 8" id="KW-0472">Membrane</keyword>
<feature type="transmembrane region" description="Helical" evidence="8">
    <location>
        <begin position="148"/>
        <end position="165"/>
    </location>
</feature>
<keyword evidence="4 8" id="KW-0812">Transmembrane</keyword>
<feature type="transmembrane region" description="Helical" evidence="8">
    <location>
        <begin position="240"/>
        <end position="259"/>
    </location>
</feature>
<comment type="caution">
    <text evidence="10">The sequence shown here is derived from an EMBL/GenBank/DDBJ whole genome shotgun (WGS) entry which is preliminary data.</text>
</comment>
<feature type="domain" description="Major facilitator superfamily (MFS) profile" evidence="9">
    <location>
        <begin position="65"/>
        <end position="515"/>
    </location>
</feature>
<feature type="transmembrane region" description="Helical" evidence="8">
    <location>
        <begin position="425"/>
        <end position="450"/>
    </location>
</feature>
<dbReference type="PROSITE" id="PS00217">
    <property type="entry name" value="SUGAR_TRANSPORT_2"/>
    <property type="match status" value="1"/>
</dbReference>
<evidence type="ECO:0000256" key="5">
    <source>
        <dbReference type="ARBA" id="ARBA00022989"/>
    </source>
</evidence>
<dbReference type="PROSITE" id="PS00216">
    <property type="entry name" value="SUGAR_TRANSPORT_1"/>
    <property type="match status" value="1"/>
</dbReference>
<sequence>MSYSQSSTSDTQSFNSINHNIHNPNIISKVDIDLEKNEDQIINDPATVLKVDLKQLWSFRKVILLSAIISFAGFLFGWDTGIIGGIIQMDSFLSRLGDPKPGLEPGSIVFKLESYQTGLMVSGYHIGCVIGGFTIARLANTLGRKKPILISMAVYITGIIVQITTSLSGKWYQFLIGRFISGICIGSIAVLTPMFISETAPTEIRGSCTSLFQMNIVCAIFLGAVTVFACKEMYSNKAEWIIPLSIGIGAALLVCVGILSTPESARYLVSIGEFDKARDSLQEVGDPNPEIQLNILKAKIKLDNNASKTPFSYVFHKNYRKRVFIGIALMTFQQMSGVDYFFYYGTTLFKFAGIDDSYVTLIIITTINIPVSLSGVYVVEKLGRKKSLLIGAALSFICLFIYSIVGTLKIDRDALDPKVNRVPGIIMVLFTCGYFVSFAPTWGTSVGVLVSELYPIHIKSHGMALAYTFNWCSNFFIGFCTPIITDHIGYSFGFVFTGCMFISFWVILFFVPETQGVSLEEIDTLFEKQ</sequence>
<dbReference type="NCBIfam" id="TIGR00879">
    <property type="entry name" value="SP"/>
    <property type="match status" value="1"/>
</dbReference>
<feature type="transmembrane region" description="Helical" evidence="8">
    <location>
        <begin position="490"/>
        <end position="511"/>
    </location>
</feature>
<gene>
    <name evidence="10" type="primary">KHT7</name>
    <name evidence="10" type="ORF">BN7_916</name>
</gene>
<dbReference type="InterPro" id="IPR036259">
    <property type="entry name" value="MFS_trans_sf"/>
</dbReference>
<organism evidence="10 11">
    <name type="scientific">Wickerhamomyces ciferrii (strain ATCC 14091 / BCRC 22168 / CBS 111 / JCM 3599 / NBRC 0793 / NRRL Y-1031 F-60-10)</name>
    <name type="common">Yeast</name>
    <name type="synonym">Pichia ciferrii</name>
    <dbReference type="NCBI Taxonomy" id="1206466"/>
    <lineage>
        <taxon>Eukaryota</taxon>
        <taxon>Fungi</taxon>
        <taxon>Dikarya</taxon>
        <taxon>Ascomycota</taxon>
        <taxon>Saccharomycotina</taxon>
        <taxon>Saccharomycetes</taxon>
        <taxon>Phaffomycetales</taxon>
        <taxon>Wickerhamomycetaceae</taxon>
        <taxon>Wickerhamomyces</taxon>
    </lineage>
</organism>
<name>K0KGR7_WICCF</name>
<feature type="transmembrane region" description="Helical" evidence="8">
    <location>
        <begin position="462"/>
        <end position="484"/>
    </location>
</feature>
<feature type="transmembrane region" description="Helical" evidence="8">
    <location>
        <begin position="323"/>
        <end position="345"/>
    </location>
</feature>
<dbReference type="EMBL" id="CAIF01000017">
    <property type="protein sequence ID" value="CCH41377.1"/>
    <property type="molecule type" value="Genomic_DNA"/>
</dbReference>
<dbReference type="Gene3D" id="1.20.1250.20">
    <property type="entry name" value="MFS general substrate transporter like domains"/>
    <property type="match status" value="1"/>
</dbReference>
<dbReference type="InterPro" id="IPR020846">
    <property type="entry name" value="MFS_dom"/>
</dbReference>
<evidence type="ECO:0000256" key="1">
    <source>
        <dbReference type="ARBA" id="ARBA00004141"/>
    </source>
</evidence>
<evidence type="ECO:0000256" key="7">
    <source>
        <dbReference type="RuleBase" id="RU003346"/>
    </source>
</evidence>
<evidence type="ECO:0000256" key="3">
    <source>
        <dbReference type="ARBA" id="ARBA00022448"/>
    </source>
</evidence>
<feature type="transmembrane region" description="Helical" evidence="8">
    <location>
        <begin position="171"/>
        <end position="196"/>
    </location>
</feature>
<dbReference type="InterPro" id="IPR005829">
    <property type="entry name" value="Sugar_transporter_CS"/>
</dbReference>
<dbReference type="InterPro" id="IPR050360">
    <property type="entry name" value="MFS_Sugar_Transporters"/>
</dbReference>
<dbReference type="InParanoid" id="K0KGR7"/>
<evidence type="ECO:0000259" key="9">
    <source>
        <dbReference type="PROSITE" id="PS50850"/>
    </source>
</evidence>
<evidence type="ECO:0000313" key="10">
    <source>
        <dbReference type="EMBL" id="CCH41377.1"/>
    </source>
</evidence>
<keyword evidence="5 8" id="KW-1133">Transmembrane helix</keyword>
<dbReference type="GO" id="GO:0005886">
    <property type="term" value="C:plasma membrane"/>
    <property type="evidence" value="ECO:0007669"/>
    <property type="project" value="TreeGrafter"/>
</dbReference>
<comment type="subcellular location">
    <subcellularLocation>
        <location evidence="1">Membrane</location>
        <topology evidence="1">Multi-pass membrane protein</topology>
    </subcellularLocation>
</comment>
<evidence type="ECO:0000313" key="11">
    <source>
        <dbReference type="Proteomes" id="UP000009328"/>
    </source>
</evidence>
<feature type="transmembrane region" description="Helical" evidence="8">
    <location>
        <begin position="357"/>
        <end position="379"/>
    </location>
</feature>
<dbReference type="Pfam" id="PF00083">
    <property type="entry name" value="Sugar_tr"/>
    <property type="match status" value="1"/>
</dbReference>
<evidence type="ECO:0000256" key="4">
    <source>
        <dbReference type="ARBA" id="ARBA00022692"/>
    </source>
</evidence>
<keyword evidence="11" id="KW-1185">Reference proteome</keyword>
<reference evidence="10 11" key="1">
    <citation type="journal article" date="2012" name="Eukaryot. Cell">
        <title>Draft genome sequence of Wickerhamomyces ciferrii NRRL Y-1031 F-60-10.</title>
        <authorList>
            <person name="Schneider J."/>
            <person name="Andrea H."/>
            <person name="Blom J."/>
            <person name="Jaenicke S."/>
            <person name="Ruckert C."/>
            <person name="Schorsch C."/>
            <person name="Szczepanowski R."/>
            <person name="Farwick M."/>
            <person name="Goesmann A."/>
            <person name="Puhler A."/>
            <person name="Schaffer S."/>
            <person name="Tauch A."/>
            <person name="Kohler T."/>
            <person name="Brinkrolf K."/>
        </authorList>
    </citation>
    <scope>NUCLEOTIDE SEQUENCE [LARGE SCALE GENOMIC DNA]</scope>
    <source>
        <strain evidence="11">ATCC 14091 / BCRC 22168 / CBS 111 / JCM 3599 / NBRC 0793 / NRRL Y-1031 F-60-10</strain>
    </source>
</reference>
<feature type="transmembrane region" description="Helical" evidence="8">
    <location>
        <begin position="115"/>
        <end position="136"/>
    </location>
</feature>
<dbReference type="eggNOG" id="KOG0254">
    <property type="taxonomic scope" value="Eukaryota"/>
</dbReference>
<dbReference type="PANTHER" id="PTHR48022:SF50">
    <property type="entry name" value="HEXOSE TRANSPORTER HXT14"/>
    <property type="match status" value="1"/>
</dbReference>
<accession>K0KGR7</accession>
<comment type="similarity">
    <text evidence="2 7">Belongs to the major facilitator superfamily. Sugar transporter (TC 2.A.1.1) family.</text>
</comment>
<protein>
    <submittedName>
        <fullName evidence="10">Hexose transporter 2</fullName>
    </submittedName>
</protein>
<dbReference type="Proteomes" id="UP000009328">
    <property type="component" value="Unassembled WGS sequence"/>
</dbReference>
<dbReference type="AlphaFoldDB" id="K0KGR7"/>
<keyword evidence="3 7" id="KW-0813">Transport</keyword>
<dbReference type="InterPro" id="IPR003663">
    <property type="entry name" value="Sugar/inositol_transpt"/>
</dbReference>
<dbReference type="PROSITE" id="PS50850">
    <property type="entry name" value="MFS"/>
    <property type="match status" value="1"/>
</dbReference>
<dbReference type="PANTHER" id="PTHR48022">
    <property type="entry name" value="PLASTIDIC GLUCOSE TRANSPORTER 4"/>
    <property type="match status" value="1"/>
</dbReference>